<comment type="caution">
    <text evidence="2">The sequence shown here is derived from an EMBL/GenBank/DDBJ whole genome shotgun (WGS) entry which is preliminary data.</text>
</comment>
<name>A0A1M7CCN7_9FLAO</name>
<dbReference type="EMBL" id="FOKU01000015">
    <property type="protein sequence ID" value="SFC61913.1"/>
    <property type="molecule type" value="Genomic_DNA"/>
</dbReference>
<dbReference type="Proteomes" id="UP000198940">
    <property type="component" value="Unassembled WGS sequence"/>
</dbReference>
<gene>
    <name evidence="1" type="ORF">SAMN04487891_11554</name>
    <name evidence="2" type="ORF">SAMN05216293_3984</name>
</gene>
<dbReference type="STRING" id="1055723.SAMN05216293_3984"/>
<dbReference type="Proteomes" id="UP000184031">
    <property type="component" value="Unassembled WGS sequence"/>
</dbReference>
<reference evidence="2 3" key="1">
    <citation type="submission" date="2016-11" db="EMBL/GenBank/DDBJ databases">
        <authorList>
            <person name="Varghese N."/>
            <person name="Submissions S."/>
        </authorList>
    </citation>
    <scope>NUCLEOTIDE SEQUENCE [LARGE SCALE GENOMIC DNA]</scope>
    <source>
        <strain evidence="2 3">CGMCC 1.12174</strain>
        <strain evidence="1 4">DSM 26351</strain>
    </source>
</reference>
<evidence type="ECO:0000313" key="3">
    <source>
        <dbReference type="Proteomes" id="UP000184031"/>
    </source>
</evidence>
<sequence>MLVPIACCRKLRVKLLTMSIYKNIAIAVLFFFLGQMSHGQAIQNSPPIEKPIYIEGFTYPKFDDLSHYAWSRLNFRMVEGTELGLGVEHYRRYDADRFMVALRVKQQVFEKSYLLGGYQKEWDLYNKGQGRPNPMPRQELFFGVEYEARPNMLLEAQMVRPTGVDPGFYSIGLEGVGSHIRLGTKMRF</sequence>
<organism evidence="2 3">
    <name type="scientific">Flagellimonas taeanensis</name>
    <dbReference type="NCBI Taxonomy" id="1005926"/>
    <lineage>
        <taxon>Bacteria</taxon>
        <taxon>Pseudomonadati</taxon>
        <taxon>Bacteroidota</taxon>
        <taxon>Flavobacteriia</taxon>
        <taxon>Flavobacteriales</taxon>
        <taxon>Flavobacteriaceae</taxon>
        <taxon>Flagellimonas</taxon>
    </lineage>
</organism>
<evidence type="ECO:0000313" key="2">
    <source>
        <dbReference type="EMBL" id="SHL64950.1"/>
    </source>
</evidence>
<protein>
    <recommendedName>
        <fullName evidence="5">Outer membrane protein beta-barrel domain-containing protein</fullName>
    </recommendedName>
</protein>
<evidence type="ECO:0008006" key="5">
    <source>
        <dbReference type="Google" id="ProtNLM"/>
    </source>
</evidence>
<evidence type="ECO:0000313" key="1">
    <source>
        <dbReference type="EMBL" id="SFC61913.1"/>
    </source>
</evidence>
<dbReference type="AlphaFoldDB" id="A0A1M7CCN7"/>
<proteinExistence type="predicted"/>
<dbReference type="EMBL" id="FRAT01000013">
    <property type="protein sequence ID" value="SHL64950.1"/>
    <property type="molecule type" value="Genomic_DNA"/>
</dbReference>
<accession>A0A1M7CCN7</accession>
<keyword evidence="4" id="KW-1185">Reference proteome</keyword>
<evidence type="ECO:0000313" key="4">
    <source>
        <dbReference type="Proteomes" id="UP000198940"/>
    </source>
</evidence>